<organism evidence="2 3">
    <name type="scientific">Candidatus Jorgensenbacteria bacterium RIFCSPLOWO2_12_FULL_42_11</name>
    <dbReference type="NCBI Taxonomy" id="1798473"/>
    <lineage>
        <taxon>Bacteria</taxon>
        <taxon>Candidatus Joergenseniibacteriota</taxon>
    </lineage>
</organism>
<feature type="transmembrane region" description="Helical" evidence="1">
    <location>
        <begin position="57"/>
        <end position="82"/>
    </location>
</feature>
<evidence type="ECO:0000256" key="1">
    <source>
        <dbReference type="SAM" id="Phobius"/>
    </source>
</evidence>
<reference evidence="2 3" key="1">
    <citation type="journal article" date="2016" name="Nat. Commun.">
        <title>Thousands of microbial genomes shed light on interconnected biogeochemical processes in an aquifer system.</title>
        <authorList>
            <person name="Anantharaman K."/>
            <person name="Brown C.T."/>
            <person name="Hug L.A."/>
            <person name="Sharon I."/>
            <person name="Castelle C.J."/>
            <person name="Probst A.J."/>
            <person name="Thomas B.C."/>
            <person name="Singh A."/>
            <person name="Wilkins M.J."/>
            <person name="Karaoz U."/>
            <person name="Brodie E.L."/>
            <person name="Williams K.H."/>
            <person name="Hubbard S.S."/>
            <person name="Banfield J.F."/>
        </authorList>
    </citation>
    <scope>NUCLEOTIDE SEQUENCE [LARGE SCALE GENOMIC DNA]</scope>
</reference>
<keyword evidence="1" id="KW-1133">Transmembrane helix</keyword>
<evidence type="ECO:0008006" key="4">
    <source>
        <dbReference type="Google" id="ProtNLM"/>
    </source>
</evidence>
<evidence type="ECO:0000313" key="2">
    <source>
        <dbReference type="EMBL" id="OGG43154.1"/>
    </source>
</evidence>
<protein>
    <recommendedName>
        <fullName evidence="4">DUF2062 domain-containing protein</fullName>
    </recommendedName>
</protein>
<dbReference type="AlphaFoldDB" id="A0A1F6C1S7"/>
<keyword evidence="1" id="KW-0472">Membrane</keyword>
<dbReference type="EMBL" id="MFKM01000023">
    <property type="protein sequence ID" value="OGG43154.1"/>
    <property type="molecule type" value="Genomic_DNA"/>
</dbReference>
<accession>A0A1F6C1S7</accession>
<gene>
    <name evidence="2" type="ORF">A3G50_02985</name>
</gene>
<evidence type="ECO:0000313" key="3">
    <source>
        <dbReference type="Proteomes" id="UP000176633"/>
    </source>
</evidence>
<dbReference type="STRING" id="1798473.A3G50_02985"/>
<sequence>MQKLNKNAVGLALGSLVALAHLGWLILIGIGLAKPLYDLILKLHHISLSYAILPLSLGLSVGLLALTFAVGYVFGWVFATFWNKFSE</sequence>
<name>A0A1F6C1S7_9BACT</name>
<dbReference type="Proteomes" id="UP000176633">
    <property type="component" value="Unassembled WGS sequence"/>
</dbReference>
<comment type="caution">
    <text evidence="2">The sequence shown here is derived from an EMBL/GenBank/DDBJ whole genome shotgun (WGS) entry which is preliminary data.</text>
</comment>
<proteinExistence type="predicted"/>
<keyword evidence="1" id="KW-0812">Transmembrane</keyword>